<organism evidence="2 3">
    <name type="scientific">Rhizophagus clarus</name>
    <dbReference type="NCBI Taxonomy" id="94130"/>
    <lineage>
        <taxon>Eukaryota</taxon>
        <taxon>Fungi</taxon>
        <taxon>Fungi incertae sedis</taxon>
        <taxon>Mucoromycota</taxon>
        <taxon>Glomeromycotina</taxon>
        <taxon>Glomeromycetes</taxon>
        <taxon>Glomerales</taxon>
        <taxon>Glomeraceae</taxon>
        <taxon>Rhizophagus</taxon>
    </lineage>
</organism>
<evidence type="ECO:0000313" key="3">
    <source>
        <dbReference type="Proteomes" id="UP000247702"/>
    </source>
</evidence>
<accession>A0A2Z6QYX1</accession>
<keyword evidence="3" id="KW-1185">Reference proteome</keyword>
<keyword evidence="1" id="KW-1133">Transmembrane helix</keyword>
<dbReference type="AlphaFoldDB" id="A0A2Z6QYX1"/>
<gene>
    <name evidence="2" type="ORF">RclHR1_02510021</name>
</gene>
<evidence type="ECO:0000313" key="2">
    <source>
        <dbReference type="EMBL" id="GBB95327.1"/>
    </source>
</evidence>
<name>A0A2Z6QYX1_9GLOM</name>
<feature type="transmembrane region" description="Helical" evidence="1">
    <location>
        <begin position="62"/>
        <end position="80"/>
    </location>
</feature>
<reference evidence="2 3" key="1">
    <citation type="submission" date="2017-11" db="EMBL/GenBank/DDBJ databases">
        <title>The genome of Rhizophagus clarus HR1 reveals common genetic basis of auxotrophy among arbuscular mycorrhizal fungi.</title>
        <authorList>
            <person name="Kobayashi Y."/>
        </authorList>
    </citation>
    <scope>NUCLEOTIDE SEQUENCE [LARGE SCALE GENOMIC DNA]</scope>
    <source>
        <strain evidence="2 3">HR1</strain>
    </source>
</reference>
<comment type="caution">
    <text evidence="2">The sequence shown here is derived from an EMBL/GenBank/DDBJ whole genome shotgun (WGS) entry which is preliminary data.</text>
</comment>
<keyword evidence="1" id="KW-0812">Transmembrane</keyword>
<dbReference type="EMBL" id="BEXD01001680">
    <property type="protein sequence ID" value="GBB95327.1"/>
    <property type="molecule type" value="Genomic_DNA"/>
</dbReference>
<protein>
    <submittedName>
        <fullName evidence="2">Uncharacterized protein</fullName>
    </submittedName>
</protein>
<proteinExistence type="predicted"/>
<dbReference type="Proteomes" id="UP000247702">
    <property type="component" value="Unassembled WGS sequence"/>
</dbReference>
<sequence length="88" mass="10321">MNVYKEVTVAIAGIVYTSDLKDLRAVLKRFKDKHLLVSRQHRRKSRKKKLKIAKWTGRKSKFEIAIFVAVVVITADVFFIRKSAFNLW</sequence>
<evidence type="ECO:0000256" key="1">
    <source>
        <dbReference type="SAM" id="Phobius"/>
    </source>
</evidence>
<keyword evidence="1" id="KW-0472">Membrane</keyword>